<evidence type="ECO:0000256" key="4">
    <source>
        <dbReference type="ARBA" id="ARBA00023134"/>
    </source>
</evidence>
<keyword evidence="2" id="KW-0449">Lipoprotein</keyword>
<evidence type="ECO:0000256" key="6">
    <source>
        <dbReference type="PIRSR" id="PIRSR606689-2"/>
    </source>
</evidence>
<dbReference type="CDD" id="cd00878">
    <property type="entry name" value="Arf_Arl"/>
    <property type="match status" value="1"/>
</dbReference>
<dbReference type="SMART" id="SM00177">
    <property type="entry name" value="ARF"/>
    <property type="match status" value="1"/>
</dbReference>
<feature type="binding site" evidence="6">
    <location>
        <position position="34"/>
    </location>
    <ligand>
        <name>Mg(2+)</name>
        <dbReference type="ChEBI" id="CHEBI:18420"/>
    </ligand>
</feature>
<dbReference type="GO" id="GO:0005525">
    <property type="term" value="F:GTP binding"/>
    <property type="evidence" value="ECO:0007669"/>
    <property type="project" value="UniProtKB-KW"/>
</dbReference>
<feature type="binding site" evidence="5">
    <location>
        <position position="74"/>
    </location>
    <ligand>
        <name>GTP</name>
        <dbReference type="ChEBI" id="CHEBI:37565"/>
    </ligand>
</feature>
<dbReference type="InterPro" id="IPR027417">
    <property type="entry name" value="P-loop_NTPase"/>
</dbReference>
<keyword evidence="6" id="KW-0479">Metal-binding</keyword>
<dbReference type="NCBIfam" id="TIGR00231">
    <property type="entry name" value="small_GTP"/>
    <property type="match status" value="1"/>
</dbReference>
<evidence type="ECO:0000313" key="8">
    <source>
        <dbReference type="RefSeq" id="XP_016991048.1"/>
    </source>
</evidence>
<dbReference type="Gene3D" id="3.40.50.300">
    <property type="entry name" value="P-loop containing nucleotide triphosphate hydrolases"/>
    <property type="match status" value="1"/>
</dbReference>
<keyword evidence="4 5" id="KW-0342">GTP-binding</keyword>
<gene>
    <name evidence="8" type="primary">LOC108052994</name>
</gene>
<dbReference type="SUPFAM" id="SSF52540">
    <property type="entry name" value="P-loop containing nucleoside triphosphate hydrolases"/>
    <property type="match status" value="1"/>
</dbReference>
<dbReference type="Pfam" id="PF00025">
    <property type="entry name" value="Arf"/>
    <property type="match status" value="1"/>
</dbReference>
<evidence type="ECO:0000256" key="2">
    <source>
        <dbReference type="ARBA" id="ARBA00022707"/>
    </source>
</evidence>
<dbReference type="AlphaFoldDB" id="A0A6P4FTX7"/>
<dbReference type="RefSeq" id="XP_016991048.1">
    <property type="nucleotide sequence ID" value="XM_017135559.1"/>
</dbReference>
<dbReference type="PRINTS" id="PR00328">
    <property type="entry name" value="SAR1GTPBP"/>
</dbReference>
<keyword evidence="2" id="KW-0519">Myristate</keyword>
<evidence type="ECO:0000256" key="3">
    <source>
        <dbReference type="ARBA" id="ARBA00022741"/>
    </source>
</evidence>
<keyword evidence="3 5" id="KW-0547">Nucleotide-binding</keyword>
<dbReference type="GO" id="GO:0003924">
    <property type="term" value="F:GTPase activity"/>
    <property type="evidence" value="ECO:0007669"/>
    <property type="project" value="InterPro"/>
</dbReference>
<name>A0A6P4FTX7_DRORH</name>
<dbReference type="InterPro" id="IPR044612">
    <property type="entry name" value="ARL2/3"/>
</dbReference>
<evidence type="ECO:0000256" key="7">
    <source>
        <dbReference type="RuleBase" id="RU003925"/>
    </source>
</evidence>
<dbReference type="PANTHER" id="PTHR45697">
    <property type="entry name" value="ADP-RIBOSYLATION FACTOR-LIKE PROTEIN 2-RELATED"/>
    <property type="match status" value="1"/>
</dbReference>
<proteinExistence type="inferred from homology"/>
<dbReference type="GeneID" id="108052994"/>
<dbReference type="GO" id="GO:0016192">
    <property type="term" value="P:vesicle-mediated transport"/>
    <property type="evidence" value="ECO:0007669"/>
    <property type="project" value="UniProtKB-ARBA"/>
</dbReference>
<dbReference type="RefSeq" id="XP_016991048.2">
    <property type="nucleotide sequence ID" value="XM_017135559.2"/>
</dbReference>
<keyword evidence="6" id="KW-0460">Magnesium</keyword>
<dbReference type="GO" id="GO:0046872">
    <property type="term" value="F:metal ion binding"/>
    <property type="evidence" value="ECO:0007669"/>
    <property type="project" value="UniProtKB-KW"/>
</dbReference>
<feature type="binding site" evidence="5">
    <location>
        <begin position="27"/>
        <end position="34"/>
    </location>
    <ligand>
        <name>GTP</name>
        <dbReference type="ChEBI" id="CHEBI:37565"/>
    </ligand>
</feature>
<dbReference type="PROSITE" id="PS51417">
    <property type="entry name" value="ARF"/>
    <property type="match status" value="1"/>
</dbReference>
<dbReference type="InterPro" id="IPR006689">
    <property type="entry name" value="Small_GTPase_ARF/SAR"/>
</dbReference>
<dbReference type="SMART" id="SM00178">
    <property type="entry name" value="SAR"/>
    <property type="match status" value="1"/>
</dbReference>
<evidence type="ECO:0000256" key="5">
    <source>
        <dbReference type="PIRSR" id="PIRSR606689-1"/>
    </source>
</evidence>
<comment type="similarity">
    <text evidence="1 7">Belongs to the small GTPase superfamily. Arf family.</text>
</comment>
<dbReference type="GO" id="GO:0048731">
    <property type="term" value="P:system development"/>
    <property type="evidence" value="ECO:0007669"/>
    <property type="project" value="UniProtKB-ARBA"/>
</dbReference>
<accession>A0A6P4FTX7</accession>
<organism evidence="8">
    <name type="scientific">Drosophila rhopaloa</name>
    <name type="common">Fruit fly</name>
    <dbReference type="NCBI Taxonomy" id="1041015"/>
    <lineage>
        <taxon>Eukaryota</taxon>
        <taxon>Metazoa</taxon>
        <taxon>Ecdysozoa</taxon>
        <taxon>Arthropoda</taxon>
        <taxon>Hexapoda</taxon>
        <taxon>Insecta</taxon>
        <taxon>Pterygota</taxon>
        <taxon>Neoptera</taxon>
        <taxon>Endopterygota</taxon>
        <taxon>Diptera</taxon>
        <taxon>Brachycera</taxon>
        <taxon>Muscomorpha</taxon>
        <taxon>Ephydroidea</taxon>
        <taxon>Drosophilidae</taxon>
        <taxon>Drosophila</taxon>
        <taxon>Sophophora</taxon>
    </lineage>
</organism>
<evidence type="ECO:0000256" key="1">
    <source>
        <dbReference type="ARBA" id="ARBA00010290"/>
    </source>
</evidence>
<feature type="binding site" evidence="5">
    <location>
        <begin position="130"/>
        <end position="133"/>
    </location>
    <ligand>
        <name>GTP</name>
        <dbReference type="ChEBI" id="CHEBI:37565"/>
    </ligand>
</feature>
<sequence>MCFYGPISLIKKILPTGSHRSRLLILGLDNAGKSTLTARLSEIYNGESKEPNKQVSEWTLIINNYKVQLWDINGDLKNRQMWPNYYQKAKVLIFILDSKDSVRLSEARCVLCDVLMHHELNRTPLLILSNKKDTSGSLPMSTVIDLMGLDRLEGRDWTIKECSMQTGAGIQEIVDWITNKIDKKKK</sequence>
<dbReference type="GO" id="GO:0051649">
    <property type="term" value="P:establishment of localization in cell"/>
    <property type="evidence" value="ECO:0007669"/>
    <property type="project" value="UniProtKB-ARBA"/>
</dbReference>
<dbReference type="InterPro" id="IPR005225">
    <property type="entry name" value="Small_GTP-bd"/>
</dbReference>
<dbReference type="OrthoDB" id="14717at2759"/>
<reference evidence="8" key="1">
    <citation type="submission" date="2025-08" db="UniProtKB">
        <authorList>
            <consortium name="RefSeq"/>
        </authorList>
    </citation>
    <scope>IDENTIFICATION</scope>
</reference>
<protein>
    <submittedName>
        <fullName evidence="8">ADP-ribosylation factor-like protein 3 isoform X1</fullName>
    </submittedName>
</protein>